<keyword evidence="8" id="KW-0472">Membrane</keyword>
<keyword evidence="4" id="KW-0813">Transport</keyword>
<evidence type="ECO:0000256" key="7">
    <source>
        <dbReference type="ARBA" id="ARBA00023242"/>
    </source>
</evidence>
<keyword evidence="11" id="KW-1185">Reference proteome</keyword>
<feature type="domain" description="Exportin-1/Importin-beta-like" evidence="9">
    <location>
        <begin position="88"/>
        <end position="125"/>
    </location>
</feature>
<evidence type="ECO:0000256" key="6">
    <source>
        <dbReference type="ARBA" id="ARBA00022927"/>
    </source>
</evidence>
<name>A0A2K5ZFN3_MANLE</name>
<dbReference type="InterPro" id="IPR016024">
    <property type="entry name" value="ARM-type_fold"/>
</dbReference>
<organism evidence="10 11">
    <name type="scientific">Mandrillus leucophaeus</name>
    <name type="common">Drill</name>
    <name type="synonym">Papio leucophaeus</name>
    <dbReference type="NCBI Taxonomy" id="9568"/>
    <lineage>
        <taxon>Eukaryota</taxon>
        <taxon>Metazoa</taxon>
        <taxon>Chordata</taxon>
        <taxon>Craniata</taxon>
        <taxon>Vertebrata</taxon>
        <taxon>Euteleostomi</taxon>
        <taxon>Mammalia</taxon>
        <taxon>Eutheria</taxon>
        <taxon>Euarchontoglires</taxon>
        <taxon>Primates</taxon>
        <taxon>Haplorrhini</taxon>
        <taxon>Catarrhini</taxon>
        <taxon>Cercopithecidae</taxon>
        <taxon>Cercopithecinae</taxon>
        <taxon>Mandrillus</taxon>
    </lineage>
</organism>
<dbReference type="Ensembl" id="ENSMLET00000050167.1">
    <property type="protein sequence ID" value="ENSMLEP00000026626.1"/>
    <property type="gene ID" value="ENSMLEG00000037515.1"/>
</dbReference>
<evidence type="ECO:0000256" key="4">
    <source>
        <dbReference type="ARBA" id="ARBA00022448"/>
    </source>
</evidence>
<feature type="transmembrane region" description="Helical" evidence="8">
    <location>
        <begin position="196"/>
        <end position="218"/>
    </location>
</feature>
<dbReference type="Proteomes" id="UP000233140">
    <property type="component" value="Unassembled WGS sequence"/>
</dbReference>
<dbReference type="GO" id="GO:0005049">
    <property type="term" value="F:nuclear export signal receptor activity"/>
    <property type="evidence" value="ECO:0007669"/>
    <property type="project" value="InterPro"/>
</dbReference>
<keyword evidence="5" id="KW-0963">Cytoplasm</keyword>
<dbReference type="FunFam" id="1.25.10.10:FF:001192">
    <property type="entry name" value="Uncharacterized protein"/>
    <property type="match status" value="1"/>
</dbReference>
<evidence type="ECO:0000256" key="5">
    <source>
        <dbReference type="ARBA" id="ARBA00022490"/>
    </source>
</evidence>
<dbReference type="GO" id="GO:0006611">
    <property type="term" value="P:protein export from nucleus"/>
    <property type="evidence" value="ECO:0007669"/>
    <property type="project" value="InterPro"/>
</dbReference>
<dbReference type="GO" id="GO:0005634">
    <property type="term" value="C:nucleus"/>
    <property type="evidence" value="ECO:0007669"/>
    <property type="project" value="UniProtKB-SubCell"/>
</dbReference>
<dbReference type="AlphaFoldDB" id="A0A2K5ZFN3"/>
<dbReference type="SUPFAM" id="SSF48371">
    <property type="entry name" value="ARM repeat"/>
    <property type="match status" value="1"/>
</dbReference>
<dbReference type="Gene3D" id="1.25.10.10">
    <property type="entry name" value="Leucine-rich Repeat Variant"/>
    <property type="match status" value="2"/>
</dbReference>
<sequence>MAPEEGIGSLLTGVFHNCTTDERKHEIEELLNNFYFLSSTRYDYVMMYSLTVFENLINKMWLGVPSQDEMEIHSRLPKLLVAPHKTLPSFIMNKLCKVIVDIGCQDWPMLYHDIFTNILQLNQSPVTTPLGRSCGYWTRCRHVTAATPPPSPTSGDLLSNLLQTPSSAELWNQPIPILDVVSEYICSLALECLAHLFSWIPLSASITPSLLTIIFHFVRFSYDIRARNMVSVNGSSENCVWVQEWSRLRVLATSCIKELMSKNCVPLEFEEYLLCMFQQTFYLLQKITKDNNAHTVKSRLEELDESCIEKELMRYIYKPI</sequence>
<evidence type="ECO:0000313" key="10">
    <source>
        <dbReference type="Ensembl" id="ENSMLEP00000026626.1"/>
    </source>
</evidence>
<evidence type="ECO:0000259" key="9">
    <source>
        <dbReference type="Pfam" id="PF08389"/>
    </source>
</evidence>
<dbReference type="InterPro" id="IPR011989">
    <property type="entry name" value="ARM-like"/>
</dbReference>
<dbReference type="PANTHER" id="PTHR21452">
    <property type="entry name" value="EXPORTIN-6"/>
    <property type="match status" value="1"/>
</dbReference>
<dbReference type="InterPro" id="IPR040016">
    <property type="entry name" value="XPO6"/>
</dbReference>
<keyword evidence="8" id="KW-1133">Transmembrane helix</keyword>
<dbReference type="OMA" id="VVSEYIC"/>
<dbReference type="Pfam" id="PF08389">
    <property type="entry name" value="Xpo1"/>
    <property type="match status" value="1"/>
</dbReference>
<dbReference type="GeneTree" id="ENSGT00390000002810"/>
<reference evidence="10" key="1">
    <citation type="submission" date="2025-08" db="UniProtKB">
        <authorList>
            <consortium name="Ensembl"/>
        </authorList>
    </citation>
    <scope>IDENTIFICATION</scope>
</reference>
<keyword evidence="7" id="KW-0539">Nucleus</keyword>
<keyword evidence="6" id="KW-0653">Protein transport</keyword>
<reference evidence="10" key="2">
    <citation type="submission" date="2025-09" db="UniProtKB">
        <authorList>
            <consortium name="Ensembl"/>
        </authorList>
    </citation>
    <scope>IDENTIFICATION</scope>
</reference>
<protein>
    <recommendedName>
        <fullName evidence="9">Exportin-1/Importin-beta-like domain-containing protein</fullName>
    </recommendedName>
</protein>
<comment type="subcellular location">
    <subcellularLocation>
        <location evidence="2">Cytoplasm</location>
    </subcellularLocation>
    <subcellularLocation>
        <location evidence="1">Nucleus</location>
    </subcellularLocation>
</comment>
<dbReference type="STRING" id="9568.ENSMLEP00000026626"/>
<evidence type="ECO:0000313" key="11">
    <source>
        <dbReference type="Proteomes" id="UP000233140"/>
    </source>
</evidence>
<accession>A0A2K5ZFN3</accession>
<dbReference type="PANTHER" id="PTHR21452:SF4">
    <property type="entry name" value="EXPORTIN-6"/>
    <property type="match status" value="1"/>
</dbReference>
<evidence type="ECO:0000256" key="3">
    <source>
        <dbReference type="ARBA" id="ARBA00009466"/>
    </source>
</evidence>
<evidence type="ECO:0000256" key="8">
    <source>
        <dbReference type="SAM" id="Phobius"/>
    </source>
</evidence>
<keyword evidence="8" id="KW-0812">Transmembrane</keyword>
<proteinExistence type="inferred from homology"/>
<evidence type="ECO:0000256" key="2">
    <source>
        <dbReference type="ARBA" id="ARBA00004496"/>
    </source>
</evidence>
<evidence type="ECO:0000256" key="1">
    <source>
        <dbReference type="ARBA" id="ARBA00004123"/>
    </source>
</evidence>
<comment type="similarity">
    <text evidence="3">Belongs to the exportin family.</text>
</comment>
<dbReference type="GO" id="GO:0005737">
    <property type="term" value="C:cytoplasm"/>
    <property type="evidence" value="ECO:0007669"/>
    <property type="project" value="UniProtKB-SubCell"/>
</dbReference>
<dbReference type="InterPro" id="IPR013598">
    <property type="entry name" value="Exportin-1/Importin-b-like"/>
</dbReference>